<feature type="non-terminal residue" evidence="5">
    <location>
        <position position="1"/>
    </location>
</feature>
<evidence type="ECO:0000313" key="6">
    <source>
        <dbReference type="Proteomes" id="UP000029120"/>
    </source>
</evidence>
<evidence type="ECO:0000256" key="3">
    <source>
        <dbReference type="PROSITE-ProRule" id="PRU00176"/>
    </source>
</evidence>
<dbReference type="SMART" id="SM00360">
    <property type="entry name" value="RRM"/>
    <property type="match status" value="1"/>
</dbReference>
<keyword evidence="6" id="KW-1185">Reference proteome</keyword>
<dbReference type="PANTHER" id="PTHR13952:SF21">
    <property type="entry name" value="POLYNUCLEOTIDE ADENYLYLTRANSFERASE DOMAIN_RNA RECOGNITION MOTIF PROTEIN-RELATED"/>
    <property type="match status" value="1"/>
</dbReference>
<keyword evidence="2" id="KW-0539">Nucleus</keyword>
<name>A0A087GWC7_ARAAL</name>
<dbReference type="PANTHER" id="PTHR13952">
    <property type="entry name" value="U1 SMALL NUCLEAR RIBONUCLEOPROTEIN 70 KD"/>
    <property type="match status" value="1"/>
</dbReference>
<organism evidence="5 6">
    <name type="scientific">Arabis alpina</name>
    <name type="common">Alpine rock-cress</name>
    <dbReference type="NCBI Taxonomy" id="50452"/>
    <lineage>
        <taxon>Eukaryota</taxon>
        <taxon>Viridiplantae</taxon>
        <taxon>Streptophyta</taxon>
        <taxon>Embryophyta</taxon>
        <taxon>Tracheophyta</taxon>
        <taxon>Spermatophyta</taxon>
        <taxon>Magnoliopsida</taxon>
        <taxon>eudicotyledons</taxon>
        <taxon>Gunneridae</taxon>
        <taxon>Pentapetalae</taxon>
        <taxon>rosids</taxon>
        <taxon>malvids</taxon>
        <taxon>Brassicales</taxon>
        <taxon>Brassicaceae</taxon>
        <taxon>Arabideae</taxon>
        <taxon>Arabis</taxon>
    </lineage>
</organism>
<reference evidence="6" key="1">
    <citation type="journal article" date="2015" name="Nat. Plants">
        <title>Genome expansion of Arabis alpina linked with retrotransposition and reduced symmetric DNA methylation.</title>
        <authorList>
            <person name="Willing E.M."/>
            <person name="Rawat V."/>
            <person name="Mandakova T."/>
            <person name="Maumus F."/>
            <person name="James G.V."/>
            <person name="Nordstroem K.J."/>
            <person name="Becker C."/>
            <person name="Warthmann N."/>
            <person name="Chica C."/>
            <person name="Szarzynska B."/>
            <person name="Zytnicki M."/>
            <person name="Albani M.C."/>
            <person name="Kiefer C."/>
            <person name="Bergonzi S."/>
            <person name="Castaings L."/>
            <person name="Mateos J.L."/>
            <person name="Berns M.C."/>
            <person name="Bujdoso N."/>
            <person name="Piofczyk T."/>
            <person name="de Lorenzo L."/>
            <person name="Barrero-Sicilia C."/>
            <person name="Mateos I."/>
            <person name="Piednoel M."/>
            <person name="Hagmann J."/>
            <person name="Chen-Min-Tao R."/>
            <person name="Iglesias-Fernandez R."/>
            <person name="Schuster S.C."/>
            <person name="Alonso-Blanco C."/>
            <person name="Roudier F."/>
            <person name="Carbonero P."/>
            <person name="Paz-Ares J."/>
            <person name="Davis S.J."/>
            <person name="Pecinka A."/>
            <person name="Quesneville H."/>
            <person name="Colot V."/>
            <person name="Lysak M.A."/>
            <person name="Weigel D."/>
            <person name="Coupland G."/>
            <person name="Schneeberger K."/>
        </authorList>
    </citation>
    <scope>NUCLEOTIDE SEQUENCE [LARGE SCALE GENOMIC DNA]</scope>
    <source>
        <strain evidence="6">cv. Pajares</strain>
    </source>
</reference>
<evidence type="ECO:0000259" key="4">
    <source>
        <dbReference type="PROSITE" id="PS50102"/>
    </source>
</evidence>
<gene>
    <name evidence="5" type="ordered locus">AALP_Aa5g110900</name>
</gene>
<dbReference type="GO" id="GO:0071011">
    <property type="term" value="C:precatalytic spliceosome"/>
    <property type="evidence" value="ECO:0007669"/>
    <property type="project" value="TreeGrafter"/>
</dbReference>
<accession>A0A087GWC7</accession>
<dbReference type="Proteomes" id="UP000029120">
    <property type="component" value="Chromosome 5"/>
</dbReference>
<dbReference type="Gene3D" id="3.30.70.330">
    <property type="match status" value="1"/>
</dbReference>
<dbReference type="InterPro" id="IPR035979">
    <property type="entry name" value="RBD_domain_sf"/>
</dbReference>
<proteinExistence type="predicted"/>
<keyword evidence="3" id="KW-0694">RNA-binding</keyword>
<evidence type="ECO:0000313" key="5">
    <source>
        <dbReference type="EMBL" id="KFK34179.1"/>
    </source>
</evidence>
<dbReference type="EMBL" id="CM002873">
    <property type="protein sequence ID" value="KFK34179.1"/>
    <property type="molecule type" value="Genomic_DNA"/>
</dbReference>
<dbReference type="InterPro" id="IPR000504">
    <property type="entry name" value="RRM_dom"/>
</dbReference>
<dbReference type="CDD" id="cd00590">
    <property type="entry name" value="RRM_SF"/>
    <property type="match status" value="1"/>
</dbReference>
<feature type="domain" description="RRM" evidence="4">
    <location>
        <begin position="30"/>
        <end position="107"/>
    </location>
</feature>
<evidence type="ECO:0000256" key="2">
    <source>
        <dbReference type="ARBA" id="ARBA00023242"/>
    </source>
</evidence>
<dbReference type="OrthoDB" id="1031179at2759"/>
<evidence type="ECO:0000256" key="1">
    <source>
        <dbReference type="ARBA" id="ARBA00004123"/>
    </source>
</evidence>
<dbReference type="OMA" id="CRYEEDY"/>
<dbReference type="Pfam" id="PF00076">
    <property type="entry name" value="RRM_1"/>
    <property type="match status" value="1"/>
</dbReference>
<protein>
    <recommendedName>
        <fullName evidence="4">RRM domain-containing protein</fullName>
    </recommendedName>
</protein>
<dbReference type="GO" id="GO:0071004">
    <property type="term" value="C:U2-type prespliceosome"/>
    <property type="evidence" value="ECO:0007669"/>
    <property type="project" value="TreeGrafter"/>
</dbReference>
<dbReference type="AlphaFoldDB" id="A0A087GWC7"/>
<dbReference type="GO" id="GO:0005685">
    <property type="term" value="C:U1 snRNP"/>
    <property type="evidence" value="ECO:0007669"/>
    <property type="project" value="TreeGrafter"/>
</dbReference>
<dbReference type="PROSITE" id="PS50102">
    <property type="entry name" value="RRM"/>
    <property type="match status" value="1"/>
</dbReference>
<dbReference type="SUPFAM" id="SSF54928">
    <property type="entry name" value="RNA-binding domain, RBD"/>
    <property type="match status" value="1"/>
</dbReference>
<comment type="subcellular location">
    <subcellularLocation>
        <location evidence="1">Nucleus</location>
    </subcellularLocation>
</comment>
<dbReference type="eggNOG" id="KOG0123">
    <property type="taxonomic scope" value="Eukaryota"/>
</dbReference>
<dbReference type="InterPro" id="IPR051183">
    <property type="entry name" value="U1_U11-U12_snRNP_70-35kDa"/>
</dbReference>
<dbReference type="Gramene" id="KFK34179">
    <property type="protein sequence ID" value="KFK34179"/>
    <property type="gene ID" value="AALP_AA5G110900"/>
</dbReference>
<dbReference type="GO" id="GO:0003729">
    <property type="term" value="F:mRNA binding"/>
    <property type="evidence" value="ECO:0007669"/>
    <property type="project" value="TreeGrafter"/>
</dbReference>
<feature type="non-terminal residue" evidence="5">
    <location>
        <position position="174"/>
    </location>
</feature>
<dbReference type="InterPro" id="IPR012677">
    <property type="entry name" value="Nucleotide-bd_a/b_plait_sf"/>
</dbReference>
<sequence>YCRYEEDYIQRESLNEAVEGPQETPDFVEKVLFVANLSPQTEIFHLIDFFKDVEKVNRIRLVVNHESKHVGYGFVQFFSANEAKRALVKKNHEYLHDHKIFLDVAKAAPYTPQPKYNLADKLCYEDYLRRESFLLEEDETVEGLDRTPDFFEAVAIMKKSLIVANLPGETEISD</sequence>
<dbReference type="GO" id="GO:0000398">
    <property type="term" value="P:mRNA splicing, via spliceosome"/>
    <property type="evidence" value="ECO:0007669"/>
    <property type="project" value="TreeGrafter"/>
</dbReference>
<dbReference type="GO" id="GO:0030619">
    <property type="term" value="F:U1 snRNA binding"/>
    <property type="evidence" value="ECO:0007669"/>
    <property type="project" value="TreeGrafter"/>
</dbReference>